<gene>
    <name evidence="1" type="ORF">A2J07_00525</name>
</gene>
<comment type="caution">
    <text evidence="1">The sequence shown here is derived from an EMBL/GenBank/DDBJ whole genome shotgun (WGS) entry which is preliminary data.</text>
</comment>
<organism evidence="1 2">
    <name type="scientific">Fusobacterium necrophorum subsp. funduliforme</name>
    <dbReference type="NCBI Taxonomy" id="143387"/>
    <lineage>
        <taxon>Bacteria</taxon>
        <taxon>Fusobacteriati</taxon>
        <taxon>Fusobacteriota</taxon>
        <taxon>Fusobacteriia</taxon>
        <taxon>Fusobacteriales</taxon>
        <taxon>Fusobacteriaceae</taxon>
        <taxon>Fusobacterium</taxon>
    </lineage>
</organism>
<protein>
    <submittedName>
        <fullName evidence="1">Uncharacterized protein</fullName>
    </submittedName>
</protein>
<dbReference type="AlphaFoldDB" id="A0A161QWA2"/>
<dbReference type="Proteomes" id="UP000075816">
    <property type="component" value="Unassembled WGS sequence"/>
</dbReference>
<accession>A0A161QWA2</accession>
<reference evidence="1 2" key="1">
    <citation type="submission" date="2016-03" db="EMBL/GenBank/DDBJ databases">
        <title>Comparative genomics of human isolates of Fusobacterium necrophorum.</title>
        <authorList>
            <person name="Jensen A."/>
            <person name="Bank S."/>
            <person name="Andersen P.S."/>
            <person name="Kristensen L.H."/>
            <person name="Prag J."/>
        </authorList>
    </citation>
    <scope>NUCLEOTIDE SEQUENCE [LARGE SCALE GENOMIC DNA]</scope>
    <source>
        <strain evidence="1 2">LS_1264</strain>
    </source>
</reference>
<sequence>MEIIKTTLIKLVDIPKEKIKQEIENYLKQICIKSPATLSLLSMYNNEHLYFIVSQNIASVLLNAYDEGVQKNINAKTPPLLSFISSHSTSTGNNLYETKFTVKKEEIFLEVKAKDIGAEFFFYQIENAIESMKQTFKENFQIEFEKVLLETLKIKFDECLKYINDIFLIENSKTDSSPATNVNEEFLKKELCIVLGNNGFNSECAYLYAKTFKEVME</sequence>
<evidence type="ECO:0000313" key="2">
    <source>
        <dbReference type="Proteomes" id="UP000075816"/>
    </source>
</evidence>
<dbReference type="RefSeq" id="WP_062680752.1">
    <property type="nucleotide sequence ID" value="NZ_CAXOUF010000029.1"/>
</dbReference>
<proteinExistence type="predicted"/>
<dbReference type="EMBL" id="LVEA01000001">
    <property type="protein sequence ID" value="KYL05252.1"/>
    <property type="molecule type" value="Genomic_DNA"/>
</dbReference>
<name>A0A161QWA2_9FUSO</name>
<evidence type="ECO:0000313" key="1">
    <source>
        <dbReference type="EMBL" id="KYL05252.1"/>
    </source>
</evidence>